<evidence type="ECO:0000256" key="7">
    <source>
        <dbReference type="ARBA" id="ARBA00022679"/>
    </source>
</evidence>
<dbReference type="Gene3D" id="3.40.50.150">
    <property type="entry name" value="Vaccinia Virus protein VP39"/>
    <property type="match status" value="1"/>
</dbReference>
<dbReference type="Pfam" id="PF10294">
    <property type="entry name" value="Methyltransf_16"/>
    <property type="match status" value="1"/>
</dbReference>
<organism evidence="9 10">
    <name type="scientific">Brassica napus</name>
    <name type="common">Rape</name>
    <dbReference type="NCBI Taxonomy" id="3708"/>
    <lineage>
        <taxon>Eukaryota</taxon>
        <taxon>Viridiplantae</taxon>
        <taxon>Streptophyta</taxon>
        <taxon>Embryophyta</taxon>
        <taxon>Tracheophyta</taxon>
        <taxon>Spermatophyta</taxon>
        <taxon>Magnoliopsida</taxon>
        <taxon>eudicotyledons</taxon>
        <taxon>Gunneridae</taxon>
        <taxon>Pentapetalae</taxon>
        <taxon>rosids</taxon>
        <taxon>malvids</taxon>
        <taxon>Brassicales</taxon>
        <taxon>Brassicaceae</taxon>
        <taxon>Brassiceae</taxon>
        <taxon>Brassica</taxon>
    </lineage>
</organism>
<keyword evidence="7" id="KW-0808">Transferase</keyword>
<dbReference type="EC" id="2.1.1.60" evidence="3"/>
<dbReference type="EMBL" id="JAGKQM010000001">
    <property type="protein sequence ID" value="KAH0940613.1"/>
    <property type="molecule type" value="Genomic_DNA"/>
</dbReference>
<accession>A0ABQ8EIR3</accession>
<keyword evidence="5" id="KW-0963">Cytoplasm</keyword>
<evidence type="ECO:0000256" key="6">
    <source>
        <dbReference type="ARBA" id="ARBA00022603"/>
    </source>
</evidence>
<dbReference type="Proteomes" id="UP000824890">
    <property type="component" value="Unassembled WGS sequence"/>
</dbReference>
<comment type="subcellular location">
    <subcellularLocation>
        <location evidence="2">Cytoplasm</location>
    </subcellularLocation>
    <subcellularLocation>
        <location evidence="1">Nucleus</location>
    </subcellularLocation>
</comment>
<evidence type="ECO:0000256" key="5">
    <source>
        <dbReference type="ARBA" id="ARBA00022490"/>
    </source>
</evidence>
<keyword evidence="6" id="KW-0489">Methyltransferase</keyword>
<dbReference type="InterPro" id="IPR019410">
    <property type="entry name" value="Methyltransf_16"/>
</dbReference>
<dbReference type="SUPFAM" id="SSF53335">
    <property type="entry name" value="S-adenosyl-L-methionine-dependent methyltransferases"/>
    <property type="match status" value="1"/>
</dbReference>
<dbReference type="InterPro" id="IPR025800">
    <property type="entry name" value="CaM-Lys-N-MeTrfase"/>
</dbReference>
<evidence type="ECO:0000313" key="10">
    <source>
        <dbReference type="Proteomes" id="UP000824890"/>
    </source>
</evidence>
<dbReference type="PANTHER" id="PTHR13539">
    <property type="entry name" value="CALMODULIN-LYSINE N-METHYLTRANSFERASE"/>
    <property type="match status" value="1"/>
</dbReference>
<keyword evidence="10" id="KW-1185">Reference proteome</keyword>
<evidence type="ECO:0000256" key="2">
    <source>
        <dbReference type="ARBA" id="ARBA00004496"/>
    </source>
</evidence>
<evidence type="ECO:0000313" key="9">
    <source>
        <dbReference type="EMBL" id="KAH0940613.1"/>
    </source>
</evidence>
<dbReference type="PANTHER" id="PTHR13539:SF3">
    <property type="entry name" value="CALMODULIN-LYSINE N-METHYLTRANSFERASE"/>
    <property type="match status" value="1"/>
</dbReference>
<dbReference type="InterPro" id="IPR029063">
    <property type="entry name" value="SAM-dependent_MTases_sf"/>
</dbReference>
<sequence length="349" mass="39568">MLSSCLLISSVIKKFAGGGGEAITILPMDPTSSSSSSLRWRILRKALINRSDSQSQAEIKRVSRKATQGFNLIPCQLVASALEDSREACVCYTIPIPPSPKLYLTQRVDNCSDLNDFEISNRHNIDNTGLVCQWPSEEVLAYFCMSQPDRFRGKRVIELGSGYGLAGLVIAATTEASEVVISDGNPQVVNYIKRNIESNSMAFSNNRSVKAMEFHWNQHQLSELTNTFDIIVASDCTFFKEFHKDLASIIKVLLKANEPSEALFFSPKRGDSLDKFLKEIEDIGLHYVLTEKYDDQVWKRHETLVKGDDESWPSYDKSHWDMIFKWVDLKVETFLTLCKMLSYLSFFQL</sequence>
<evidence type="ECO:0000256" key="1">
    <source>
        <dbReference type="ARBA" id="ARBA00004123"/>
    </source>
</evidence>
<evidence type="ECO:0000256" key="4">
    <source>
        <dbReference type="ARBA" id="ARBA00020594"/>
    </source>
</evidence>
<keyword evidence="8" id="KW-0539">Nucleus</keyword>
<evidence type="ECO:0000256" key="3">
    <source>
        <dbReference type="ARBA" id="ARBA00011914"/>
    </source>
</evidence>
<proteinExistence type="predicted"/>
<reference evidence="9 10" key="1">
    <citation type="submission" date="2021-05" db="EMBL/GenBank/DDBJ databases">
        <title>Genome Assembly of Synthetic Allotetraploid Brassica napus Reveals Homoeologous Exchanges between Subgenomes.</title>
        <authorList>
            <person name="Davis J.T."/>
        </authorList>
    </citation>
    <scope>NUCLEOTIDE SEQUENCE [LARGE SCALE GENOMIC DNA]</scope>
    <source>
        <strain evidence="10">cv. Da-Ae</strain>
        <tissue evidence="9">Seedling</tissue>
    </source>
</reference>
<protein>
    <recommendedName>
        <fullName evidence="4">Calmodulin-lysine N-methyltransferase</fullName>
        <ecNumber evidence="3">2.1.1.60</ecNumber>
    </recommendedName>
</protein>
<evidence type="ECO:0000256" key="8">
    <source>
        <dbReference type="ARBA" id="ARBA00023242"/>
    </source>
</evidence>
<name>A0ABQ8EIR3_BRANA</name>
<gene>
    <name evidence="9" type="ORF">HID58_000250</name>
</gene>
<comment type="caution">
    <text evidence="9">The sequence shown here is derived from an EMBL/GenBank/DDBJ whole genome shotgun (WGS) entry which is preliminary data.</text>
</comment>